<dbReference type="InterPro" id="IPR019038">
    <property type="entry name" value="POLD3"/>
</dbReference>
<evidence type="ECO:0000313" key="6">
    <source>
        <dbReference type="Proteomes" id="UP000095284"/>
    </source>
</evidence>
<dbReference type="GO" id="GO:0006271">
    <property type="term" value="P:DNA strand elongation involved in DNA replication"/>
    <property type="evidence" value="ECO:0007669"/>
    <property type="project" value="TreeGrafter"/>
</dbReference>
<dbReference type="Proteomes" id="UP000095284">
    <property type="component" value="Unplaced"/>
</dbReference>
<sequence>MATEEEVLEKMRNWILEENKSVGSRFLLRHTKLNGKEIKSVLQRFYEKEKGNTDDLTASYIVVGKAMSNKNDDGTRTIMRSLICTEKRLPEVYKSFTEVSNKSIFSIQKGSLSNLHRPLNNIYAGRIPNPVVDMEDRLNIIDETVVNELSAIKKMKKIDLSDVELPLFQTRVKRGPKVFVKKIIVKRDQHSLKEAFAKGEKLRELEEGIQIVDEVEIESNVKRPARVDLGEEKAPQKCAKSENSKIEKPNKPVKENKPKKQYKKQGKLMFETVKKEDRCEEDEEKHLEIDNEVGSEEEETVPARDSFDDDLFSTEDDVKGSVLHEDEPRPSKMKSKELEEAAPTKRRRIVESDDEDVDNEESRTEENRTVKEVKQFKPVKYKKQEITEEFVDEDGMLVTRTTTKVVKEDPVGSDQVLPSFSKPKSILKPSNSSTSKGPKKVPAGQPTISSFFTKK</sequence>
<organism evidence="6 7">
    <name type="scientific">Bursaphelenchus xylophilus</name>
    <name type="common">Pinewood nematode worm</name>
    <name type="synonym">Aphelenchoides xylophilus</name>
    <dbReference type="NCBI Taxonomy" id="6326"/>
    <lineage>
        <taxon>Eukaryota</taxon>
        <taxon>Metazoa</taxon>
        <taxon>Ecdysozoa</taxon>
        <taxon>Nematoda</taxon>
        <taxon>Chromadorea</taxon>
        <taxon>Rhabditida</taxon>
        <taxon>Tylenchina</taxon>
        <taxon>Tylenchomorpha</taxon>
        <taxon>Aphelenchoidea</taxon>
        <taxon>Aphelenchoididae</taxon>
        <taxon>Bursaphelenchus</taxon>
    </lineage>
</organism>
<dbReference type="AlphaFoldDB" id="A0A1I7SLZ8"/>
<evidence type="ECO:0000256" key="2">
    <source>
        <dbReference type="ARBA" id="ARBA00017589"/>
    </source>
</evidence>
<evidence type="ECO:0000313" key="7">
    <source>
        <dbReference type="WBParaSite" id="BXY_1408100.1"/>
    </source>
</evidence>
<dbReference type="GO" id="GO:0043625">
    <property type="term" value="C:delta DNA polymerase complex"/>
    <property type="evidence" value="ECO:0007669"/>
    <property type="project" value="InterPro"/>
</dbReference>
<evidence type="ECO:0000256" key="4">
    <source>
        <dbReference type="ARBA" id="ARBA00023242"/>
    </source>
</evidence>
<feature type="compositionally biased region" description="Basic and acidic residues" evidence="5">
    <location>
        <begin position="360"/>
        <end position="369"/>
    </location>
</feature>
<evidence type="ECO:0000256" key="3">
    <source>
        <dbReference type="ARBA" id="ARBA00022705"/>
    </source>
</evidence>
<dbReference type="PANTHER" id="PTHR17598">
    <property type="entry name" value="DNA POLYMERASE DELTA SUBUNIT 3"/>
    <property type="match status" value="1"/>
</dbReference>
<keyword evidence="4" id="KW-0539">Nucleus</keyword>
<feature type="region of interest" description="Disordered" evidence="5">
    <location>
        <begin position="404"/>
        <end position="455"/>
    </location>
</feature>
<feature type="compositionally biased region" description="Basic and acidic residues" evidence="5">
    <location>
        <begin position="272"/>
        <end position="289"/>
    </location>
</feature>
<dbReference type="GO" id="GO:0003887">
    <property type="term" value="F:DNA-directed DNA polymerase activity"/>
    <property type="evidence" value="ECO:0007669"/>
    <property type="project" value="TreeGrafter"/>
</dbReference>
<feature type="compositionally biased region" description="Basic and acidic residues" evidence="5">
    <location>
        <begin position="316"/>
        <end position="343"/>
    </location>
</feature>
<name>A0A1I7SLZ8_BURXY</name>
<feature type="compositionally biased region" description="Polar residues" evidence="5">
    <location>
        <begin position="446"/>
        <end position="455"/>
    </location>
</feature>
<dbReference type="PANTHER" id="PTHR17598:SF13">
    <property type="entry name" value="DNA POLYMERASE DELTA SUBUNIT 3"/>
    <property type="match status" value="1"/>
</dbReference>
<accession>A0A1I7SLZ8</accession>
<feature type="compositionally biased region" description="Acidic residues" evidence="5">
    <location>
        <begin position="290"/>
        <end position="300"/>
    </location>
</feature>
<dbReference type="Gene3D" id="3.90.1030.20">
    <property type="entry name" value="DNA polymerase delta, p66 (Cdc27) subunit, wHTH domain"/>
    <property type="match status" value="1"/>
</dbReference>
<feature type="compositionally biased region" description="Basic and acidic residues" evidence="5">
    <location>
        <begin position="227"/>
        <end position="258"/>
    </location>
</feature>
<protein>
    <recommendedName>
        <fullName evidence="2">DNA polymerase delta subunit 3</fullName>
    </recommendedName>
</protein>
<dbReference type="InterPro" id="IPR041913">
    <property type="entry name" value="POLD3_sf"/>
</dbReference>
<keyword evidence="3" id="KW-0235">DNA replication</keyword>
<dbReference type="GO" id="GO:1904161">
    <property type="term" value="P:DNA synthesis involved in UV-damage excision repair"/>
    <property type="evidence" value="ECO:0007669"/>
    <property type="project" value="TreeGrafter"/>
</dbReference>
<feature type="region of interest" description="Disordered" evidence="5">
    <location>
        <begin position="227"/>
        <end position="369"/>
    </location>
</feature>
<dbReference type="WBParaSite" id="BXY_1408100.1">
    <property type="protein sequence ID" value="BXY_1408100.1"/>
    <property type="gene ID" value="BXY_1408100"/>
</dbReference>
<comment type="subcellular location">
    <subcellularLocation>
        <location evidence="1">Nucleus</location>
    </subcellularLocation>
</comment>
<dbReference type="GO" id="GO:0006297">
    <property type="term" value="P:nucleotide-excision repair, DNA gap filling"/>
    <property type="evidence" value="ECO:0007669"/>
    <property type="project" value="TreeGrafter"/>
</dbReference>
<evidence type="ECO:0000256" key="5">
    <source>
        <dbReference type="SAM" id="MobiDB-lite"/>
    </source>
</evidence>
<reference evidence="7" key="1">
    <citation type="submission" date="2016-11" db="UniProtKB">
        <authorList>
            <consortium name="WormBaseParasite"/>
        </authorList>
    </citation>
    <scope>IDENTIFICATION</scope>
</reference>
<evidence type="ECO:0000256" key="1">
    <source>
        <dbReference type="ARBA" id="ARBA00004123"/>
    </source>
</evidence>
<proteinExistence type="predicted"/>